<sequence>MSEEPTFTLAQALIALDALTAERDRLTAGLDRTAEAADRAEVRLRDVEQEMNETRRQIEDAWEIAHEHPEESLLDAVKGLTAQRDMWRGMWRTAADRAVKAEATLRRVRALHTVAAWADEATRDETADETGNTLPALMDTAPARAPHGGDV</sequence>
<dbReference type="STRING" id="446471.Xcel_0552"/>
<dbReference type="EMBL" id="CP001821">
    <property type="protein sequence ID" value="ACZ29591.1"/>
    <property type="molecule type" value="Genomic_DNA"/>
</dbReference>
<dbReference type="KEGG" id="xce:Xcel_0552"/>
<keyword evidence="4" id="KW-1185">Reference proteome</keyword>
<dbReference type="Proteomes" id="UP000002255">
    <property type="component" value="Chromosome"/>
</dbReference>
<evidence type="ECO:0000313" key="4">
    <source>
        <dbReference type="Proteomes" id="UP000002255"/>
    </source>
</evidence>
<evidence type="ECO:0000256" key="1">
    <source>
        <dbReference type="SAM" id="Coils"/>
    </source>
</evidence>
<dbReference type="HOGENOM" id="CLU_1730719_0_0_11"/>
<proteinExistence type="predicted"/>
<evidence type="ECO:0000256" key="2">
    <source>
        <dbReference type="SAM" id="MobiDB-lite"/>
    </source>
</evidence>
<name>D1BWK9_XYLCX</name>
<feature type="region of interest" description="Disordered" evidence="2">
    <location>
        <begin position="122"/>
        <end position="151"/>
    </location>
</feature>
<accession>D1BWK9</accession>
<reference evidence="3 4" key="2">
    <citation type="journal article" date="2010" name="Stand. Genomic Sci.">
        <title>Complete genome sequence of Xylanimonas cellulosilytica type strain (XIL07).</title>
        <authorList>
            <person name="Foster B."/>
            <person name="Pukall R."/>
            <person name="Abt B."/>
            <person name="Nolan M."/>
            <person name="Glavina Del Rio T."/>
            <person name="Chen F."/>
            <person name="Lucas S."/>
            <person name="Tice H."/>
            <person name="Pitluck S."/>
            <person name="Cheng J.-F."/>
            <person name="Chertkov O."/>
            <person name="Brettin T."/>
            <person name="Han C."/>
            <person name="Detter J.C."/>
            <person name="Bruce D."/>
            <person name="Goodwin L."/>
            <person name="Ivanova N."/>
            <person name="Mavromatis K."/>
            <person name="Pati A."/>
            <person name="Mikhailova N."/>
            <person name="Chen A."/>
            <person name="Palaniappan K."/>
            <person name="Land M."/>
            <person name="Hauser L."/>
            <person name="Chang Y.-J."/>
            <person name="Jeffries C.D."/>
            <person name="Chain P."/>
            <person name="Rohde M."/>
            <person name="Goeker M."/>
            <person name="Bristow J."/>
            <person name="Eisen J.A."/>
            <person name="Markowitz V."/>
            <person name="Hugenholtz P."/>
            <person name="Kyrpides N.C."/>
            <person name="Klenk H.-P."/>
            <person name="Lapidus A."/>
        </authorList>
    </citation>
    <scope>NUCLEOTIDE SEQUENCE [LARGE SCALE GENOMIC DNA]</scope>
    <source>
        <strain evidence="4">DSM 15894 / CECT 5975 / LMG 20990 / XIL07</strain>
    </source>
</reference>
<organism evidence="3 4">
    <name type="scientific">Xylanimonas cellulosilytica (strain DSM 15894 / JCM 12276 / CECT 5975 / KCTC 9989 / LMG 20990 / NBRC 107835 / XIL07)</name>
    <dbReference type="NCBI Taxonomy" id="446471"/>
    <lineage>
        <taxon>Bacteria</taxon>
        <taxon>Bacillati</taxon>
        <taxon>Actinomycetota</taxon>
        <taxon>Actinomycetes</taxon>
        <taxon>Micrococcales</taxon>
        <taxon>Promicromonosporaceae</taxon>
        <taxon>Xylanimonas</taxon>
    </lineage>
</organism>
<reference evidence="4" key="1">
    <citation type="submission" date="2009-11" db="EMBL/GenBank/DDBJ databases">
        <title>The complete chromosome of Xylanimonas cellulosilytica DSM 15894.</title>
        <authorList>
            <consortium name="US DOE Joint Genome Institute (JGI-PGF)"/>
            <person name="Lucas S."/>
            <person name="Copeland A."/>
            <person name="Lapidus A."/>
            <person name="Glavina del Rio T."/>
            <person name="Dalin E."/>
            <person name="Tice H."/>
            <person name="Bruce D."/>
            <person name="Goodwin L."/>
            <person name="Pitluck S."/>
            <person name="Kyrpides N."/>
            <person name="Mavromatis K."/>
            <person name="Ivanova N."/>
            <person name="Mikhailova N."/>
            <person name="Foster B."/>
            <person name="Clum A."/>
            <person name="Brettin T."/>
            <person name="Detter J.C."/>
            <person name="Han C."/>
            <person name="Larimer F."/>
            <person name="Land M."/>
            <person name="Hauser L."/>
            <person name="Markowitz V."/>
            <person name="Cheng J.F."/>
            <person name="Hugenholtz P."/>
            <person name="Woyke T."/>
            <person name="Wu D."/>
            <person name="Gehrich-Schroeter G."/>
            <person name="Schneider S."/>
            <person name="Pukall S.R."/>
            <person name="Klenk H.P."/>
            <person name="Eisen J.A."/>
        </authorList>
    </citation>
    <scope>NUCLEOTIDE SEQUENCE [LARGE SCALE GENOMIC DNA]</scope>
    <source>
        <strain evidence="4">DSM 15894 / CECT 5975 / LMG 20990 / XIL07</strain>
    </source>
</reference>
<dbReference type="RefSeq" id="WP_012877335.1">
    <property type="nucleotide sequence ID" value="NC_013530.1"/>
</dbReference>
<gene>
    <name evidence="3" type="ordered locus">Xcel_0552</name>
</gene>
<dbReference type="AlphaFoldDB" id="D1BWK9"/>
<evidence type="ECO:0000313" key="3">
    <source>
        <dbReference type="EMBL" id="ACZ29591.1"/>
    </source>
</evidence>
<protein>
    <submittedName>
        <fullName evidence="3">SMC family protein</fullName>
    </submittedName>
</protein>
<feature type="coiled-coil region" evidence="1">
    <location>
        <begin position="30"/>
        <end position="57"/>
    </location>
</feature>
<keyword evidence="1" id="KW-0175">Coiled coil</keyword>